<evidence type="ECO:0000256" key="2">
    <source>
        <dbReference type="ARBA" id="ARBA00022553"/>
    </source>
</evidence>
<dbReference type="CDD" id="cd05564">
    <property type="entry name" value="PTS_IIB_chitobiose_lichenan"/>
    <property type="match status" value="1"/>
</dbReference>
<protein>
    <submittedName>
        <fullName evidence="9">PTS sugar transporter subunit IIB</fullName>
    </submittedName>
</protein>
<dbReference type="Gene3D" id="3.40.50.2300">
    <property type="match status" value="1"/>
</dbReference>
<evidence type="ECO:0000256" key="1">
    <source>
        <dbReference type="ARBA" id="ARBA00022448"/>
    </source>
</evidence>
<evidence type="ECO:0000256" key="5">
    <source>
        <dbReference type="ARBA" id="ARBA00022683"/>
    </source>
</evidence>
<evidence type="ECO:0000256" key="3">
    <source>
        <dbReference type="ARBA" id="ARBA00022597"/>
    </source>
</evidence>
<dbReference type="InterPro" id="IPR013012">
    <property type="entry name" value="PTS_EIIB_3"/>
</dbReference>
<organism evidence="9 10">
    <name type="scientific">Eubacterium ventriosum</name>
    <dbReference type="NCBI Taxonomy" id="39496"/>
    <lineage>
        <taxon>Bacteria</taxon>
        <taxon>Bacillati</taxon>
        <taxon>Bacillota</taxon>
        <taxon>Clostridia</taxon>
        <taxon>Eubacteriales</taxon>
        <taxon>Eubacteriaceae</taxon>
        <taxon>Eubacterium</taxon>
    </lineage>
</organism>
<evidence type="ECO:0000256" key="6">
    <source>
        <dbReference type="ARBA" id="ARBA00022777"/>
    </source>
</evidence>
<dbReference type="InterPro" id="IPR051819">
    <property type="entry name" value="PTS_sugar-specific_EIIB"/>
</dbReference>
<name>A0A413R5Q7_9FIRM</name>
<feature type="domain" description="PTS EIIB type-3" evidence="8">
    <location>
        <begin position="9"/>
        <end position="110"/>
    </location>
</feature>
<dbReference type="PROSITE" id="PS51100">
    <property type="entry name" value="PTS_EIIB_TYPE_3"/>
    <property type="match status" value="1"/>
</dbReference>
<feature type="modified residue" description="Phosphocysteine; by EIIA" evidence="7">
    <location>
        <position position="16"/>
    </location>
</feature>
<keyword evidence="10" id="KW-1185">Reference proteome</keyword>
<dbReference type="Proteomes" id="UP000284779">
    <property type="component" value="Unassembled WGS sequence"/>
</dbReference>
<evidence type="ECO:0000256" key="4">
    <source>
        <dbReference type="ARBA" id="ARBA00022679"/>
    </source>
</evidence>
<dbReference type="AlphaFoldDB" id="A0A413R5Q7"/>
<evidence type="ECO:0000259" key="8">
    <source>
        <dbReference type="PROSITE" id="PS51100"/>
    </source>
</evidence>
<keyword evidence="6" id="KW-0418">Kinase</keyword>
<keyword evidence="5" id="KW-0598">Phosphotransferase system</keyword>
<dbReference type="GO" id="GO:0009401">
    <property type="term" value="P:phosphoenolpyruvate-dependent sugar phosphotransferase system"/>
    <property type="evidence" value="ECO:0007669"/>
    <property type="project" value="UniProtKB-KW"/>
</dbReference>
<sequence>MTEQRRKKRMNLLFVCGGGASSSFIAQNVAKAGKEASIDVDVEAISETELEDYVDGKDVVLIGPHLKYLEDSLAEIIDEYDVPFDFISEQDYAKMDGQSILKQALTILGK</sequence>
<dbReference type="InterPro" id="IPR003501">
    <property type="entry name" value="PTS_EIIB_2/3"/>
</dbReference>
<dbReference type="PANTHER" id="PTHR34581:SF2">
    <property type="entry name" value="PTS SYSTEM N,N'-DIACETYLCHITOBIOSE-SPECIFIC EIIB COMPONENT"/>
    <property type="match status" value="1"/>
</dbReference>
<dbReference type="Pfam" id="PF02302">
    <property type="entry name" value="PTS_IIB"/>
    <property type="match status" value="1"/>
</dbReference>
<dbReference type="InterPro" id="IPR036095">
    <property type="entry name" value="PTS_EIIB-like_sf"/>
</dbReference>
<evidence type="ECO:0000313" key="9">
    <source>
        <dbReference type="EMBL" id="RHA17134.1"/>
    </source>
</evidence>
<evidence type="ECO:0000256" key="7">
    <source>
        <dbReference type="PROSITE-ProRule" id="PRU00423"/>
    </source>
</evidence>
<dbReference type="GO" id="GO:0008982">
    <property type="term" value="F:protein-N(PI)-phosphohistidine-sugar phosphotransferase activity"/>
    <property type="evidence" value="ECO:0007669"/>
    <property type="project" value="InterPro"/>
</dbReference>
<proteinExistence type="predicted"/>
<keyword evidence="4" id="KW-0808">Transferase</keyword>
<accession>A0A413R5Q7</accession>
<keyword evidence="2" id="KW-0597">Phosphoprotein</keyword>
<gene>
    <name evidence="9" type="ORF">DW944_10610</name>
</gene>
<dbReference type="PANTHER" id="PTHR34581">
    <property type="entry name" value="PTS SYSTEM N,N'-DIACETYLCHITOBIOSE-SPECIFIC EIIB COMPONENT"/>
    <property type="match status" value="1"/>
</dbReference>
<dbReference type="EMBL" id="QSFD01000011">
    <property type="protein sequence ID" value="RHA17134.1"/>
    <property type="molecule type" value="Genomic_DNA"/>
</dbReference>
<keyword evidence="1" id="KW-0813">Transport</keyword>
<keyword evidence="3 9" id="KW-0762">Sugar transport</keyword>
<reference evidence="9 10" key="1">
    <citation type="submission" date="2018-08" db="EMBL/GenBank/DDBJ databases">
        <title>A genome reference for cultivated species of the human gut microbiota.</title>
        <authorList>
            <person name="Zou Y."/>
            <person name="Xue W."/>
            <person name="Luo G."/>
        </authorList>
    </citation>
    <scope>NUCLEOTIDE SEQUENCE [LARGE SCALE GENOMIC DNA]</scope>
    <source>
        <strain evidence="9 10">AM44-11BH</strain>
    </source>
</reference>
<dbReference type="GO" id="GO:0016301">
    <property type="term" value="F:kinase activity"/>
    <property type="evidence" value="ECO:0007669"/>
    <property type="project" value="UniProtKB-KW"/>
</dbReference>
<comment type="caution">
    <text evidence="9">The sequence shown here is derived from an EMBL/GenBank/DDBJ whole genome shotgun (WGS) entry which is preliminary data.</text>
</comment>
<dbReference type="SUPFAM" id="SSF52794">
    <property type="entry name" value="PTS system IIB component-like"/>
    <property type="match status" value="1"/>
</dbReference>
<evidence type="ECO:0000313" key="10">
    <source>
        <dbReference type="Proteomes" id="UP000284779"/>
    </source>
</evidence>